<reference evidence="2" key="1">
    <citation type="submission" date="2018-05" db="EMBL/GenBank/DDBJ databases">
        <authorList>
            <person name="Lanie J.A."/>
            <person name="Ng W.-L."/>
            <person name="Kazmierczak K.M."/>
            <person name="Andrzejewski T.M."/>
            <person name="Davidsen T.M."/>
            <person name="Wayne K.J."/>
            <person name="Tettelin H."/>
            <person name="Glass J.I."/>
            <person name="Rusch D."/>
            <person name="Podicherti R."/>
            <person name="Tsui H.-C.T."/>
            <person name="Winkler M.E."/>
        </authorList>
    </citation>
    <scope>NUCLEOTIDE SEQUENCE</scope>
</reference>
<dbReference type="InterPro" id="IPR036278">
    <property type="entry name" value="Sialidase_sf"/>
</dbReference>
<dbReference type="PANTHER" id="PTHR43752:SF2">
    <property type="entry name" value="BNR_ASP-BOX REPEAT FAMILY PROTEIN"/>
    <property type="match status" value="1"/>
</dbReference>
<accession>A0A382JUI6</accession>
<dbReference type="Pfam" id="PF13088">
    <property type="entry name" value="BNR_2"/>
    <property type="match status" value="1"/>
</dbReference>
<name>A0A382JUI6_9ZZZZ</name>
<evidence type="ECO:0000259" key="1">
    <source>
        <dbReference type="Pfam" id="PF13088"/>
    </source>
</evidence>
<dbReference type="Gene3D" id="2.120.10.10">
    <property type="match status" value="1"/>
</dbReference>
<dbReference type="AlphaFoldDB" id="A0A382JUI6"/>
<organism evidence="2">
    <name type="scientific">marine metagenome</name>
    <dbReference type="NCBI Taxonomy" id="408172"/>
    <lineage>
        <taxon>unclassified sequences</taxon>
        <taxon>metagenomes</taxon>
        <taxon>ecological metagenomes</taxon>
    </lineage>
</organism>
<dbReference type="InterPro" id="IPR011040">
    <property type="entry name" value="Sialidase"/>
</dbReference>
<dbReference type="SUPFAM" id="SSF50939">
    <property type="entry name" value="Sialidases"/>
    <property type="match status" value="1"/>
</dbReference>
<gene>
    <name evidence="2" type="ORF">METZ01_LOCUS267866</name>
</gene>
<sequence>MERYIAIDGVCAWPNMTRLSEGELGVAIYNQPVHGRWHGDVEAWVSVDGGRRWERRGVAAAGEPPGNRMNVAAGASSSGDWIVVSSGWSPVLAPGTEDPNFAFLKRHVLPPRVCRSADSGRTWDHADSVVLPNKENWYIPFGDVVVGDKGLGMSMYSCAPEGGPNSAWFFRSNDDGKTWGEASLIAADDYNETDLLHLGQGKWLAVCRTLEEANLQLFSSADDGDTWSDRGPLSLARQHPGHLTKLADGRVLLSYGLRTEGQHGVAVRISPDEGNSWGPPRTLVHLDEPTDCGYPSSSQLDDGTIVTAYYSRQIPQHTRYHMGVLRWPTPQIE</sequence>
<proteinExistence type="predicted"/>
<feature type="domain" description="Sialidase" evidence="1">
    <location>
        <begin position="39"/>
        <end position="305"/>
    </location>
</feature>
<protein>
    <recommendedName>
        <fullName evidence="1">Sialidase domain-containing protein</fullName>
    </recommendedName>
</protein>
<dbReference type="EMBL" id="UINC01076137">
    <property type="protein sequence ID" value="SVC15012.1"/>
    <property type="molecule type" value="Genomic_DNA"/>
</dbReference>
<evidence type="ECO:0000313" key="2">
    <source>
        <dbReference type="EMBL" id="SVC15012.1"/>
    </source>
</evidence>
<dbReference type="PANTHER" id="PTHR43752">
    <property type="entry name" value="BNR/ASP-BOX REPEAT FAMILY PROTEIN"/>
    <property type="match status" value="1"/>
</dbReference>
<dbReference type="CDD" id="cd15482">
    <property type="entry name" value="Sialidase_non-viral"/>
    <property type="match status" value="1"/>
</dbReference>